<evidence type="ECO:0000313" key="2">
    <source>
        <dbReference type="Proteomes" id="UP000255277"/>
    </source>
</evidence>
<evidence type="ECO:0000313" key="1">
    <source>
        <dbReference type="EMBL" id="SUM32139.1"/>
    </source>
</evidence>
<organism evidence="1 2">
    <name type="scientific">Staphylococcus gallinarum</name>
    <dbReference type="NCBI Taxonomy" id="1293"/>
    <lineage>
        <taxon>Bacteria</taxon>
        <taxon>Bacillati</taxon>
        <taxon>Bacillota</taxon>
        <taxon>Bacilli</taxon>
        <taxon>Bacillales</taxon>
        <taxon>Staphylococcaceae</taxon>
        <taxon>Staphylococcus</taxon>
    </lineage>
</organism>
<name>A0A380FEY6_STAGA</name>
<reference evidence="1 2" key="1">
    <citation type="submission" date="2018-06" db="EMBL/GenBank/DDBJ databases">
        <authorList>
            <consortium name="Pathogen Informatics"/>
            <person name="Doyle S."/>
        </authorList>
    </citation>
    <scope>NUCLEOTIDE SEQUENCE [LARGE SCALE GENOMIC DNA]</scope>
    <source>
        <strain evidence="1 2">NCTC12195</strain>
    </source>
</reference>
<dbReference type="Proteomes" id="UP000255277">
    <property type="component" value="Unassembled WGS sequence"/>
</dbReference>
<dbReference type="AlphaFoldDB" id="A0A380FEY6"/>
<protein>
    <submittedName>
        <fullName evidence="1">PhiSLT orf2067-like protein (Fragment 1)</fullName>
    </submittedName>
</protein>
<gene>
    <name evidence="1" type="ORF">NCTC12195_01579</name>
</gene>
<dbReference type="NCBIfam" id="TIGR01760">
    <property type="entry name" value="tape_meas_TP901"/>
    <property type="match status" value="1"/>
</dbReference>
<dbReference type="InterPro" id="IPR010090">
    <property type="entry name" value="Phage_tape_meas"/>
</dbReference>
<dbReference type="EMBL" id="UHDK01000001">
    <property type="protein sequence ID" value="SUM32139.1"/>
    <property type="molecule type" value="Genomic_DNA"/>
</dbReference>
<proteinExistence type="predicted"/>
<accession>A0A380FEY6</accession>
<sequence>MSRVGAIAQASGKDLKAMKSEAMELGAKTSKSASEVSKGMEELAALGFNANKLWQQCLVS</sequence>